<dbReference type="InterPro" id="IPR019619">
    <property type="entry name" value="DUF2490"/>
</dbReference>
<dbReference type="SUPFAM" id="SSF56935">
    <property type="entry name" value="Porins"/>
    <property type="match status" value="1"/>
</dbReference>
<name>A0A5P8E8H0_9BACT</name>
<sequence>MKRLLSLVLGAMAVLSASAQSDDFGIWTEVGIEKKFGKKLSLEGGVEARFEDKVTKVTRTGFNIGVTYKPWKFLRFGAGYAFMNDWKDTEVNTKYDTDAETGTTTFSGYNIDKDFRRNKHRLYIQAVGKLDVGRFSFSLRERLQYTHYRSDETNSIKYRTPLDEESKEFYEMMGRSVYTYNNQYFGSKEEVIDNKHSKNRYYVRSRFQVSYNIKGIPLEPYASIELSHCLNKGFGFSTHKSSATEGSSWNPKKYRYTIGADYTIKKTHQFGLAYVYNHGTDDDNEGDLHAINLSYKFKF</sequence>
<dbReference type="KEGG" id="alq:C7Y71_009735"/>
<dbReference type="Pfam" id="PF10677">
    <property type="entry name" value="DUF2490"/>
    <property type="match status" value="1"/>
</dbReference>
<dbReference type="OrthoDB" id="1026376at2"/>
<feature type="chain" id="PRO_5024282416" evidence="1">
    <location>
        <begin position="20"/>
        <end position="299"/>
    </location>
</feature>
<feature type="signal peptide" evidence="1">
    <location>
        <begin position="1"/>
        <end position="19"/>
    </location>
</feature>
<evidence type="ECO:0000313" key="3">
    <source>
        <dbReference type="Proteomes" id="UP000249375"/>
    </source>
</evidence>
<proteinExistence type="predicted"/>
<dbReference type="Proteomes" id="UP000249375">
    <property type="component" value="Chromosome"/>
</dbReference>
<evidence type="ECO:0000313" key="2">
    <source>
        <dbReference type="EMBL" id="QFQ13263.1"/>
    </source>
</evidence>
<protein>
    <submittedName>
        <fullName evidence="2">DUF2490 domain-containing protein</fullName>
    </submittedName>
</protein>
<accession>A0A5P8E8H0</accession>
<dbReference type="AlphaFoldDB" id="A0A5P8E8H0"/>
<dbReference type="EMBL" id="CP033459">
    <property type="protein sequence ID" value="QFQ13263.1"/>
    <property type="molecule type" value="Genomic_DNA"/>
</dbReference>
<evidence type="ECO:0000256" key="1">
    <source>
        <dbReference type="SAM" id="SignalP"/>
    </source>
</evidence>
<organism evidence="2 3">
    <name type="scientific">Pseudoprevotella muciniphila</name>
    <dbReference type="NCBI Taxonomy" id="2133944"/>
    <lineage>
        <taxon>Bacteria</taxon>
        <taxon>Pseudomonadati</taxon>
        <taxon>Bacteroidota</taxon>
        <taxon>Bacteroidia</taxon>
        <taxon>Bacteroidales</taxon>
        <taxon>Prevotellaceae</taxon>
        <taxon>Pseudoprevotella</taxon>
    </lineage>
</organism>
<keyword evidence="1" id="KW-0732">Signal</keyword>
<keyword evidence="3" id="KW-1185">Reference proteome</keyword>
<gene>
    <name evidence="2" type="ORF">C7Y71_009735</name>
</gene>
<reference evidence="2 3" key="1">
    <citation type="submission" date="2018-11" db="EMBL/GenBank/DDBJ databases">
        <authorList>
            <person name="Na S.W."/>
            <person name="Baik M."/>
        </authorList>
    </citation>
    <scope>NUCLEOTIDE SEQUENCE [LARGE SCALE GENOMIC DNA]</scope>
    <source>
        <strain evidence="2 3">E39</strain>
    </source>
</reference>
<dbReference type="RefSeq" id="WP_111897493.1">
    <property type="nucleotide sequence ID" value="NZ_CP033459.1"/>
</dbReference>